<dbReference type="Pfam" id="PF04484">
    <property type="entry name" value="QWRF"/>
    <property type="match status" value="1"/>
</dbReference>
<evidence type="ECO:0000256" key="2">
    <source>
        <dbReference type="SAM" id="MobiDB-lite"/>
    </source>
</evidence>
<evidence type="ECO:0000313" key="3">
    <source>
        <dbReference type="EMBL" id="KAF3451932.1"/>
    </source>
</evidence>
<dbReference type="GO" id="GO:0005880">
    <property type="term" value="C:nuclear microtubule"/>
    <property type="evidence" value="ECO:0007669"/>
    <property type="project" value="TreeGrafter"/>
</dbReference>
<feature type="region of interest" description="Disordered" evidence="2">
    <location>
        <begin position="155"/>
        <end position="201"/>
    </location>
</feature>
<dbReference type="GO" id="GO:0005737">
    <property type="term" value="C:cytoplasm"/>
    <property type="evidence" value="ECO:0007669"/>
    <property type="project" value="TreeGrafter"/>
</dbReference>
<feature type="region of interest" description="Disordered" evidence="2">
    <location>
        <begin position="240"/>
        <end position="270"/>
    </location>
</feature>
<feature type="compositionally biased region" description="Polar residues" evidence="2">
    <location>
        <begin position="240"/>
        <end position="253"/>
    </location>
</feature>
<dbReference type="PANTHER" id="PTHR31807:SF6">
    <property type="entry name" value="PROTEIN ENDOSPERM DEFECTIVE 1-RELATED"/>
    <property type="match status" value="1"/>
</dbReference>
<name>A0A8K0HG07_9ROSA</name>
<dbReference type="InterPro" id="IPR007573">
    <property type="entry name" value="QWRF"/>
</dbReference>
<proteinExistence type="inferred from homology"/>
<feature type="compositionally biased region" description="Low complexity" evidence="2">
    <location>
        <begin position="14"/>
        <end position="23"/>
    </location>
</feature>
<feature type="compositionally biased region" description="Low complexity" evidence="2">
    <location>
        <begin position="45"/>
        <end position="58"/>
    </location>
</feature>
<evidence type="ECO:0000256" key="1">
    <source>
        <dbReference type="ARBA" id="ARBA00010016"/>
    </source>
</evidence>
<feature type="region of interest" description="Disordered" evidence="2">
    <location>
        <begin position="1"/>
        <end position="131"/>
    </location>
</feature>
<accession>A0A8K0HG07</accession>
<dbReference type="Proteomes" id="UP000796880">
    <property type="component" value="Unassembled WGS sequence"/>
</dbReference>
<evidence type="ECO:0000313" key="4">
    <source>
        <dbReference type="Proteomes" id="UP000796880"/>
    </source>
</evidence>
<sequence length="570" mass="62321">MGSLMVEVCESPTPVKAAEEAVIAPPPPPPPPTHHRRPRVREVSSRFMSPMASSSSSSGDLPHLFPAKSPISKQHTVSVQTPNLLENQSRQRPASSQRRRRHLDMEPLCSSDENRPTGTDPPPQIPSSDTQLPNLEQIHATLALRKQRSAKLLKENGGGRQTHQQHPLKTCPGRGGNSLASPSRPDTPMLTASMDRSMPYSSSSRFRLMQQRSNNITSSAAAKLLQSSVMSLPAQPTNLNAKVSSQEASTSVSLDDPSLSVRPLDNHHDQIPDLVRSSMSEADMLPTVSSRYRTEKTCNRGGNGSATSSSDSLKLSAFPCSRSLNFPSSSSENSVKIGAICLPPVPPCASAKPGTDTRKAKKVSSHQEDVHSLRLLHNRYIQWRYANSRAEASLQAQQRETERKLSSLGVKISELYDSVAKKRIELGILQRTKTLSSILEAQIPYLEEWSAVEDDYSTSLAEAVQALSNASLRFPIGGNVKADIREVKESLNSAMKLMEIIASHVQNFIPKGVEMESLISELARVVGGERALVEECGVLLSNTYTSQVEECSLRGQIIQFHHSSNQEIRA</sequence>
<gene>
    <name evidence="3" type="ORF">FNV43_RR08028</name>
</gene>
<dbReference type="GO" id="GO:0051225">
    <property type="term" value="P:spindle assembly"/>
    <property type="evidence" value="ECO:0007669"/>
    <property type="project" value="TreeGrafter"/>
</dbReference>
<dbReference type="GO" id="GO:0008017">
    <property type="term" value="F:microtubule binding"/>
    <property type="evidence" value="ECO:0007669"/>
    <property type="project" value="TreeGrafter"/>
</dbReference>
<dbReference type="PANTHER" id="PTHR31807">
    <property type="entry name" value="AUGMIN FAMILY MEMBER"/>
    <property type="match status" value="1"/>
</dbReference>
<feature type="compositionally biased region" description="Polar residues" evidence="2">
    <location>
        <begin position="71"/>
        <end position="87"/>
    </location>
</feature>
<dbReference type="EMBL" id="VOIH02000003">
    <property type="protein sequence ID" value="KAF3451932.1"/>
    <property type="molecule type" value="Genomic_DNA"/>
</dbReference>
<dbReference type="OrthoDB" id="542108at2759"/>
<organism evidence="3 4">
    <name type="scientific">Rhamnella rubrinervis</name>
    <dbReference type="NCBI Taxonomy" id="2594499"/>
    <lineage>
        <taxon>Eukaryota</taxon>
        <taxon>Viridiplantae</taxon>
        <taxon>Streptophyta</taxon>
        <taxon>Embryophyta</taxon>
        <taxon>Tracheophyta</taxon>
        <taxon>Spermatophyta</taxon>
        <taxon>Magnoliopsida</taxon>
        <taxon>eudicotyledons</taxon>
        <taxon>Gunneridae</taxon>
        <taxon>Pentapetalae</taxon>
        <taxon>rosids</taxon>
        <taxon>fabids</taxon>
        <taxon>Rosales</taxon>
        <taxon>Rhamnaceae</taxon>
        <taxon>rhamnoid group</taxon>
        <taxon>Rhamneae</taxon>
        <taxon>Rhamnella</taxon>
    </lineage>
</organism>
<protein>
    <submittedName>
        <fullName evidence="3">Uncharacterized protein</fullName>
    </submittedName>
</protein>
<reference evidence="3" key="1">
    <citation type="submission" date="2020-03" db="EMBL/GenBank/DDBJ databases">
        <title>A high-quality chromosome-level genome assembly of a woody plant with both climbing and erect habits, Rhamnella rubrinervis.</title>
        <authorList>
            <person name="Lu Z."/>
            <person name="Yang Y."/>
            <person name="Zhu X."/>
            <person name="Sun Y."/>
        </authorList>
    </citation>
    <scope>NUCLEOTIDE SEQUENCE</scope>
    <source>
        <strain evidence="3">BYM</strain>
        <tissue evidence="3">Leaf</tissue>
    </source>
</reference>
<comment type="caution">
    <text evidence="3">The sequence shown here is derived from an EMBL/GenBank/DDBJ whole genome shotgun (WGS) entry which is preliminary data.</text>
</comment>
<dbReference type="AlphaFoldDB" id="A0A8K0HG07"/>
<comment type="similarity">
    <text evidence="1">Belongs to the QWRF family.</text>
</comment>
<keyword evidence="4" id="KW-1185">Reference proteome</keyword>